<evidence type="ECO:0000256" key="6">
    <source>
        <dbReference type="SAM" id="Phobius"/>
    </source>
</evidence>
<dbReference type="GO" id="GO:0005886">
    <property type="term" value="C:plasma membrane"/>
    <property type="evidence" value="ECO:0007669"/>
    <property type="project" value="TreeGrafter"/>
</dbReference>
<dbReference type="InterPro" id="IPR004864">
    <property type="entry name" value="LEA_2"/>
</dbReference>
<feature type="compositionally biased region" description="Pro residues" evidence="5">
    <location>
        <begin position="27"/>
        <end position="37"/>
    </location>
</feature>
<proteinExistence type="predicted"/>
<keyword evidence="2 6" id="KW-0812">Transmembrane</keyword>
<dbReference type="Proteomes" id="UP000325081">
    <property type="component" value="Unassembled WGS sequence"/>
</dbReference>
<feature type="compositionally biased region" description="Pro residues" evidence="5">
    <location>
        <begin position="1"/>
        <end position="15"/>
    </location>
</feature>
<evidence type="ECO:0000256" key="4">
    <source>
        <dbReference type="ARBA" id="ARBA00023136"/>
    </source>
</evidence>
<dbReference type="PANTHER" id="PTHR31234:SF70">
    <property type="entry name" value="LATE EMBRYOGENESIS ABUNDANT PROTEIN LEA-2 SUBGROUP DOMAIN-CONTAINING PROTEIN"/>
    <property type="match status" value="1"/>
</dbReference>
<evidence type="ECO:0000256" key="3">
    <source>
        <dbReference type="ARBA" id="ARBA00022989"/>
    </source>
</evidence>
<dbReference type="GO" id="GO:0098542">
    <property type="term" value="P:defense response to other organism"/>
    <property type="evidence" value="ECO:0007669"/>
    <property type="project" value="InterPro"/>
</dbReference>
<feature type="transmembrane region" description="Helical" evidence="6">
    <location>
        <begin position="75"/>
        <end position="100"/>
    </location>
</feature>
<feature type="domain" description="Late embryogenesis abundant protein LEA-2 subgroup" evidence="7">
    <location>
        <begin position="133"/>
        <end position="233"/>
    </location>
</feature>
<reference evidence="9" key="1">
    <citation type="journal article" date="2019" name="Curr. Biol.">
        <title>Genome Sequence of Striga asiatica Provides Insight into the Evolution of Plant Parasitism.</title>
        <authorList>
            <person name="Yoshida S."/>
            <person name="Kim S."/>
            <person name="Wafula E.K."/>
            <person name="Tanskanen J."/>
            <person name="Kim Y.M."/>
            <person name="Honaas L."/>
            <person name="Yang Z."/>
            <person name="Spallek T."/>
            <person name="Conn C.E."/>
            <person name="Ichihashi Y."/>
            <person name="Cheong K."/>
            <person name="Cui S."/>
            <person name="Der J.P."/>
            <person name="Gundlach H."/>
            <person name="Jiao Y."/>
            <person name="Hori C."/>
            <person name="Ishida J.K."/>
            <person name="Kasahara H."/>
            <person name="Kiba T."/>
            <person name="Kim M.S."/>
            <person name="Koo N."/>
            <person name="Laohavisit A."/>
            <person name="Lee Y.H."/>
            <person name="Lumba S."/>
            <person name="McCourt P."/>
            <person name="Mortimer J.C."/>
            <person name="Mutuku J.M."/>
            <person name="Nomura T."/>
            <person name="Sasaki-Sekimoto Y."/>
            <person name="Seto Y."/>
            <person name="Wang Y."/>
            <person name="Wakatake T."/>
            <person name="Sakakibara H."/>
            <person name="Demura T."/>
            <person name="Yamaguchi S."/>
            <person name="Yoneyama K."/>
            <person name="Manabe R.I."/>
            <person name="Nelson D.C."/>
            <person name="Schulman A.H."/>
            <person name="Timko M.P."/>
            <person name="dePamphilis C.W."/>
            <person name="Choi D."/>
            <person name="Shirasu K."/>
        </authorList>
    </citation>
    <scope>NUCLEOTIDE SEQUENCE [LARGE SCALE GENOMIC DNA]</scope>
    <source>
        <strain evidence="9">cv. UVA1</strain>
    </source>
</reference>
<dbReference type="OrthoDB" id="1849707at2759"/>
<dbReference type="SUPFAM" id="SSF117070">
    <property type="entry name" value="LEA14-like"/>
    <property type="match status" value="1"/>
</dbReference>
<organism evidence="8 9">
    <name type="scientific">Striga asiatica</name>
    <name type="common">Asiatic witchweed</name>
    <name type="synonym">Buchnera asiatica</name>
    <dbReference type="NCBI Taxonomy" id="4170"/>
    <lineage>
        <taxon>Eukaryota</taxon>
        <taxon>Viridiplantae</taxon>
        <taxon>Streptophyta</taxon>
        <taxon>Embryophyta</taxon>
        <taxon>Tracheophyta</taxon>
        <taxon>Spermatophyta</taxon>
        <taxon>Magnoliopsida</taxon>
        <taxon>eudicotyledons</taxon>
        <taxon>Gunneridae</taxon>
        <taxon>Pentapetalae</taxon>
        <taxon>asterids</taxon>
        <taxon>lamiids</taxon>
        <taxon>Lamiales</taxon>
        <taxon>Orobanchaceae</taxon>
        <taxon>Buchnereae</taxon>
        <taxon>Striga</taxon>
    </lineage>
</organism>
<keyword evidence="3 6" id="KW-1133">Transmembrane helix</keyword>
<sequence>MADKPTNPPPQPPSAAPQTTGSGDSKPLPPDPVPPPATYIVQLPREQILRQPPPENAKKMAALTRREDRRRRSCCCLALYLIAVLVVLAAVSAVALYLVFDFKSPEYAVTAVAVRGVNLTSPAPISPGIAVSIRAENPNSKVRIYYLRDSAAGVYYGGVELSNGVLPEFCQPRRNVTVVRAALAWSGVELRGAVVTALRNAQRRRTVPLAVRVEAPVRFKVGSAKTWEMMIELKCDVVLNAFSERAEVLFQKCDHSVRLY</sequence>
<keyword evidence="9" id="KW-1185">Reference proteome</keyword>
<evidence type="ECO:0000256" key="2">
    <source>
        <dbReference type="ARBA" id="ARBA00022692"/>
    </source>
</evidence>
<dbReference type="AlphaFoldDB" id="A0A5A7PHD2"/>
<dbReference type="Pfam" id="PF03168">
    <property type="entry name" value="LEA_2"/>
    <property type="match status" value="1"/>
</dbReference>
<dbReference type="InterPro" id="IPR044839">
    <property type="entry name" value="NDR1-like"/>
</dbReference>
<evidence type="ECO:0000259" key="7">
    <source>
        <dbReference type="Pfam" id="PF03168"/>
    </source>
</evidence>
<evidence type="ECO:0000313" key="9">
    <source>
        <dbReference type="Proteomes" id="UP000325081"/>
    </source>
</evidence>
<dbReference type="PANTHER" id="PTHR31234">
    <property type="entry name" value="LATE EMBRYOGENESIS ABUNDANT (LEA) HYDROXYPROLINE-RICH GLYCOPROTEIN FAMILY"/>
    <property type="match status" value="1"/>
</dbReference>
<evidence type="ECO:0000313" key="8">
    <source>
        <dbReference type="EMBL" id="GER31707.1"/>
    </source>
</evidence>
<accession>A0A5A7PHD2</accession>
<name>A0A5A7PHD2_STRAF</name>
<gene>
    <name evidence="8" type="ORF">STAS_07739</name>
</gene>
<comment type="caution">
    <text evidence="8">The sequence shown here is derived from an EMBL/GenBank/DDBJ whole genome shotgun (WGS) entry which is preliminary data.</text>
</comment>
<comment type="subcellular location">
    <subcellularLocation>
        <location evidence="1">Membrane</location>
        <topology evidence="1">Single-pass membrane protein</topology>
    </subcellularLocation>
</comment>
<protein>
    <submittedName>
        <fullName evidence="8">Late embryogenesis abundant protein</fullName>
    </submittedName>
</protein>
<evidence type="ECO:0000256" key="5">
    <source>
        <dbReference type="SAM" id="MobiDB-lite"/>
    </source>
</evidence>
<feature type="region of interest" description="Disordered" evidence="5">
    <location>
        <begin position="1"/>
        <end position="39"/>
    </location>
</feature>
<evidence type="ECO:0000256" key="1">
    <source>
        <dbReference type="ARBA" id="ARBA00004167"/>
    </source>
</evidence>
<feature type="region of interest" description="Disordered" evidence="5">
    <location>
        <begin position="45"/>
        <end position="64"/>
    </location>
</feature>
<keyword evidence="4 6" id="KW-0472">Membrane</keyword>
<dbReference type="EMBL" id="BKCP01004516">
    <property type="protein sequence ID" value="GER31707.1"/>
    <property type="molecule type" value="Genomic_DNA"/>
</dbReference>